<evidence type="ECO:0000313" key="3">
    <source>
        <dbReference type="EMBL" id="WOB09812.1"/>
    </source>
</evidence>
<dbReference type="RefSeq" id="WP_316702685.1">
    <property type="nucleotide sequence ID" value="NZ_CP136336.1"/>
</dbReference>
<evidence type="ECO:0000313" key="4">
    <source>
        <dbReference type="Proteomes" id="UP001303946"/>
    </source>
</evidence>
<proteinExistence type="predicted"/>
<protein>
    <submittedName>
        <fullName evidence="3">Uncharacterized protein</fullName>
    </submittedName>
</protein>
<gene>
    <name evidence="3" type="ORF">RXV79_07035</name>
</gene>
<name>A0ABZ0CXX9_9BURK</name>
<feature type="signal peptide" evidence="2">
    <location>
        <begin position="1"/>
        <end position="19"/>
    </location>
</feature>
<keyword evidence="4" id="KW-1185">Reference proteome</keyword>
<feature type="compositionally biased region" description="Low complexity" evidence="1">
    <location>
        <begin position="119"/>
        <end position="139"/>
    </location>
</feature>
<keyword evidence="2" id="KW-0732">Signal</keyword>
<dbReference type="EMBL" id="CP136336">
    <property type="protein sequence ID" value="WOB09812.1"/>
    <property type="molecule type" value="Genomic_DNA"/>
</dbReference>
<feature type="region of interest" description="Disordered" evidence="1">
    <location>
        <begin position="107"/>
        <end position="139"/>
    </location>
</feature>
<accession>A0ABZ0CXX9</accession>
<organism evidence="3 4">
    <name type="scientific">Piscinibacter gummiphilus</name>
    <dbReference type="NCBI Taxonomy" id="946333"/>
    <lineage>
        <taxon>Bacteria</taxon>
        <taxon>Pseudomonadati</taxon>
        <taxon>Pseudomonadota</taxon>
        <taxon>Betaproteobacteria</taxon>
        <taxon>Burkholderiales</taxon>
        <taxon>Sphaerotilaceae</taxon>
        <taxon>Piscinibacter</taxon>
    </lineage>
</organism>
<evidence type="ECO:0000256" key="1">
    <source>
        <dbReference type="SAM" id="MobiDB-lite"/>
    </source>
</evidence>
<feature type="chain" id="PRO_5046330919" evidence="2">
    <location>
        <begin position="20"/>
        <end position="139"/>
    </location>
</feature>
<dbReference type="Proteomes" id="UP001303946">
    <property type="component" value="Chromosome"/>
</dbReference>
<evidence type="ECO:0000256" key="2">
    <source>
        <dbReference type="SAM" id="SignalP"/>
    </source>
</evidence>
<sequence>MRTFFACAALTLAATAVHAGPGVKTLAQFDLGYAKCEARFEHMKGRGDDAYLALWKIKPDDKQRAELAKQRSSARYREERSKALKAMAKPSPALDEKLAKQCSATWSELQRADRPVNMASGKPASAPAAAKPAASASKK</sequence>
<reference evidence="3 4" key="1">
    <citation type="submission" date="2023-10" db="EMBL/GenBank/DDBJ databases">
        <title>Bacteria for the degradation of biodegradable plastic PBAT(Polybutylene adipate terephthalate).</title>
        <authorList>
            <person name="Weon H.-Y."/>
            <person name="Yeon J."/>
        </authorList>
    </citation>
    <scope>NUCLEOTIDE SEQUENCE [LARGE SCALE GENOMIC DNA]</scope>
    <source>
        <strain evidence="3 4">SBD 7-3</strain>
    </source>
</reference>